<gene>
    <name evidence="1" type="ORF">RM780_09935</name>
</gene>
<dbReference type="Proteomes" id="UP001183388">
    <property type="component" value="Unassembled WGS sequence"/>
</dbReference>
<accession>A0ABU2L7H3</accession>
<sequence>MTPEITEGVTIDPTSVRIGDQLLIGGQVFTIRNMTALPYGSRRLDFHDGTSFTMRRHTVLWAVRRRAPGTR</sequence>
<protein>
    <submittedName>
        <fullName evidence="1">Uncharacterized protein</fullName>
    </submittedName>
</protein>
<reference evidence="2" key="1">
    <citation type="submission" date="2023-07" db="EMBL/GenBank/DDBJ databases">
        <title>30 novel species of actinomycetes from the DSMZ collection.</title>
        <authorList>
            <person name="Nouioui I."/>
        </authorList>
    </citation>
    <scope>NUCLEOTIDE SEQUENCE [LARGE SCALE GENOMIC DNA]</scope>
    <source>
        <strain evidence="2">DSM 44917</strain>
    </source>
</reference>
<keyword evidence="2" id="KW-1185">Reference proteome</keyword>
<dbReference type="EMBL" id="JAVREN010000010">
    <property type="protein sequence ID" value="MDT0307282.1"/>
    <property type="molecule type" value="Genomic_DNA"/>
</dbReference>
<dbReference type="RefSeq" id="WP_311630224.1">
    <property type="nucleotide sequence ID" value="NZ_JAVREN010000010.1"/>
</dbReference>
<evidence type="ECO:0000313" key="2">
    <source>
        <dbReference type="Proteomes" id="UP001183388"/>
    </source>
</evidence>
<evidence type="ECO:0000313" key="1">
    <source>
        <dbReference type="EMBL" id="MDT0307282.1"/>
    </source>
</evidence>
<proteinExistence type="predicted"/>
<organism evidence="1 2">
    <name type="scientific">Streptomyces boetiae</name>
    <dbReference type="NCBI Taxonomy" id="3075541"/>
    <lineage>
        <taxon>Bacteria</taxon>
        <taxon>Bacillati</taxon>
        <taxon>Actinomycetota</taxon>
        <taxon>Actinomycetes</taxon>
        <taxon>Kitasatosporales</taxon>
        <taxon>Streptomycetaceae</taxon>
        <taxon>Streptomyces</taxon>
    </lineage>
</organism>
<comment type="caution">
    <text evidence="1">The sequence shown here is derived from an EMBL/GenBank/DDBJ whole genome shotgun (WGS) entry which is preliminary data.</text>
</comment>
<name>A0ABU2L7H3_9ACTN</name>